<dbReference type="Ensembl" id="ENSAMXT00005044485.1">
    <property type="protein sequence ID" value="ENSAMXP00005040853.1"/>
    <property type="gene ID" value="ENSAMXG00005019136.1"/>
</dbReference>
<evidence type="ECO:0000313" key="1">
    <source>
        <dbReference type="Ensembl" id="ENSAMXP00005040853.1"/>
    </source>
</evidence>
<proteinExistence type="predicted"/>
<protein>
    <submittedName>
        <fullName evidence="1">Uncharacterized protein</fullName>
    </submittedName>
</protein>
<sequence>CYMHQSCYHLTPTSLTCLWASLSSMLPWSKRHVADILQGWVVQRCLGDRLRLKSFFVGRCEVNSILGKPDVTCKTLKNKTKTLTALKPVFFGSIYTRKPGTPGKVNKGNK</sequence>
<dbReference type="AlphaFoldDB" id="A0A8B9KPZ3"/>
<name>A0A8B9KPZ3_ASTMX</name>
<reference evidence="1" key="1">
    <citation type="submission" date="2025-08" db="UniProtKB">
        <authorList>
            <consortium name="Ensembl"/>
        </authorList>
    </citation>
    <scope>IDENTIFICATION</scope>
</reference>
<organism evidence="1 2">
    <name type="scientific">Astyanax mexicanus</name>
    <name type="common">Blind cave fish</name>
    <name type="synonym">Astyanax fasciatus mexicanus</name>
    <dbReference type="NCBI Taxonomy" id="7994"/>
    <lineage>
        <taxon>Eukaryota</taxon>
        <taxon>Metazoa</taxon>
        <taxon>Chordata</taxon>
        <taxon>Craniata</taxon>
        <taxon>Vertebrata</taxon>
        <taxon>Euteleostomi</taxon>
        <taxon>Actinopterygii</taxon>
        <taxon>Neopterygii</taxon>
        <taxon>Teleostei</taxon>
        <taxon>Ostariophysi</taxon>
        <taxon>Characiformes</taxon>
        <taxon>Characoidei</taxon>
        <taxon>Acestrorhamphidae</taxon>
        <taxon>Acestrorhamphinae</taxon>
        <taxon>Astyanax</taxon>
    </lineage>
</organism>
<dbReference type="Proteomes" id="UP000694621">
    <property type="component" value="Unplaced"/>
</dbReference>
<evidence type="ECO:0000313" key="2">
    <source>
        <dbReference type="Proteomes" id="UP000694621"/>
    </source>
</evidence>
<accession>A0A8B9KPZ3</accession>